<reference evidence="1 2" key="1">
    <citation type="submission" date="2021-08" db="EMBL/GenBank/DDBJ databases">
        <title>Draft Genome Sequence of Phanerochaete sordida strain YK-624.</title>
        <authorList>
            <person name="Mori T."/>
            <person name="Dohra H."/>
            <person name="Suzuki T."/>
            <person name="Kawagishi H."/>
            <person name="Hirai H."/>
        </authorList>
    </citation>
    <scope>NUCLEOTIDE SEQUENCE [LARGE SCALE GENOMIC DNA]</scope>
    <source>
        <strain evidence="1 2">YK-624</strain>
    </source>
</reference>
<dbReference type="AlphaFoldDB" id="A0A9P3LB98"/>
<organism evidence="1 2">
    <name type="scientific">Phanerochaete sordida</name>
    <dbReference type="NCBI Taxonomy" id="48140"/>
    <lineage>
        <taxon>Eukaryota</taxon>
        <taxon>Fungi</taxon>
        <taxon>Dikarya</taxon>
        <taxon>Basidiomycota</taxon>
        <taxon>Agaricomycotina</taxon>
        <taxon>Agaricomycetes</taxon>
        <taxon>Polyporales</taxon>
        <taxon>Phanerochaetaceae</taxon>
        <taxon>Phanerochaete</taxon>
    </lineage>
</organism>
<sequence length="516" mass="57889">MHHVEHRKQAEDTELARRKLRRIRVHVAVELNSYVAVNQLPDDILALVFEHHDRDALYFREYNERKDQWPIHPTITVSSVCARWRAVALAHPVLWSRIDLNASRPHPGFLVERAKCHPLLLMYQHFFGGWAEGWEEHAFKLATASFLEDNFSRVRSLDINGFTYDEHLVNTLVNTQAPLLEELCLAGLSFFSPVFGGHAPRVRRLGLRSVEITWSPGLFANLSSLTVSDIGNRFEPGTGICGILRSSPHLESLCLKKRDHRQHAFIAHEHQQPCTPRMALARLHTLTLDLPINLIHHILSSFELPSLHNADLTPHAIVIEDDDRLRPPLLPLLPSLCAPDMLPRALFAPLAAVHATALEEPAASRPFPMPRRRPRRRTAHAPARWRGPSAAAILRACTTSRPPLRRASCGILPRLARRAHALAALLRAPALRTLTPEGRAEERSVLATAFVETGVASVCALCLPGVRCRAGGWNGWCLRTSSLCRRGTLSKESWTSCEASCRALTCLEQLRPEDLI</sequence>
<dbReference type="EMBL" id="BPQB01000011">
    <property type="protein sequence ID" value="GJE89005.1"/>
    <property type="molecule type" value="Genomic_DNA"/>
</dbReference>
<dbReference type="SUPFAM" id="SSF52047">
    <property type="entry name" value="RNI-like"/>
    <property type="match status" value="1"/>
</dbReference>
<comment type="caution">
    <text evidence="1">The sequence shown here is derived from an EMBL/GenBank/DDBJ whole genome shotgun (WGS) entry which is preliminary data.</text>
</comment>
<name>A0A9P3LB98_9APHY</name>
<dbReference type="Gene3D" id="3.80.10.10">
    <property type="entry name" value="Ribonuclease Inhibitor"/>
    <property type="match status" value="1"/>
</dbReference>
<keyword evidence="2" id="KW-1185">Reference proteome</keyword>
<evidence type="ECO:0000313" key="2">
    <source>
        <dbReference type="Proteomes" id="UP000703269"/>
    </source>
</evidence>
<accession>A0A9P3LB98</accession>
<dbReference type="Proteomes" id="UP000703269">
    <property type="component" value="Unassembled WGS sequence"/>
</dbReference>
<gene>
    <name evidence="1" type="ORF">PsYK624_050940</name>
</gene>
<dbReference type="Gene3D" id="1.20.1280.50">
    <property type="match status" value="1"/>
</dbReference>
<protein>
    <recommendedName>
        <fullName evidence="3">F-box domain-containing protein</fullName>
    </recommendedName>
</protein>
<proteinExistence type="predicted"/>
<evidence type="ECO:0000313" key="1">
    <source>
        <dbReference type="EMBL" id="GJE89005.1"/>
    </source>
</evidence>
<dbReference type="OrthoDB" id="2754196at2759"/>
<evidence type="ECO:0008006" key="3">
    <source>
        <dbReference type="Google" id="ProtNLM"/>
    </source>
</evidence>
<dbReference type="InterPro" id="IPR032675">
    <property type="entry name" value="LRR_dom_sf"/>
</dbReference>